<comment type="subunit">
    <text evidence="3 9">Tetramer of two alpha and two beta chains.</text>
</comment>
<evidence type="ECO:0000256" key="3">
    <source>
        <dbReference type="ARBA" id="ARBA00011270"/>
    </source>
</evidence>
<evidence type="ECO:0000256" key="8">
    <source>
        <dbReference type="ARBA" id="ARBA00049047"/>
    </source>
</evidence>
<protein>
    <recommendedName>
        <fullName evidence="9">Tryptophan synthase alpha chain</fullName>
        <ecNumber evidence="9">4.2.1.20</ecNumber>
    </recommendedName>
</protein>
<dbReference type="RefSeq" id="WP_077397047.1">
    <property type="nucleotide sequence ID" value="NZ_JATM01000005.1"/>
</dbReference>
<evidence type="ECO:0000256" key="6">
    <source>
        <dbReference type="ARBA" id="ARBA00023141"/>
    </source>
</evidence>
<keyword evidence="7 9" id="KW-0456">Lyase</keyword>
<evidence type="ECO:0000256" key="2">
    <source>
        <dbReference type="ARBA" id="ARBA00004733"/>
    </source>
</evidence>
<evidence type="ECO:0000256" key="7">
    <source>
        <dbReference type="ARBA" id="ARBA00023239"/>
    </source>
</evidence>
<comment type="function">
    <text evidence="1 9">The alpha subunit is responsible for the aldol cleavage of indoleglycerol phosphate to indole and glyceraldehyde 3-phosphate.</text>
</comment>
<comment type="caution">
    <text evidence="11">The sequence shown here is derived from an EMBL/GenBank/DDBJ whole genome shotgun (WGS) entry which is preliminary data.</text>
</comment>
<dbReference type="AlphaFoldDB" id="A0A1S8GNT3"/>
<dbReference type="SUPFAM" id="SSF51366">
    <property type="entry name" value="Ribulose-phoshate binding barrel"/>
    <property type="match status" value="1"/>
</dbReference>
<dbReference type="EMBL" id="JATM01000005">
    <property type="protein sequence ID" value="OOL17332.1"/>
    <property type="molecule type" value="Genomic_DNA"/>
</dbReference>
<organism evidence="11 12">
    <name type="scientific">Bombella intestini</name>
    <dbReference type="NCBI Taxonomy" id="1539051"/>
    <lineage>
        <taxon>Bacteria</taxon>
        <taxon>Pseudomonadati</taxon>
        <taxon>Pseudomonadota</taxon>
        <taxon>Alphaproteobacteria</taxon>
        <taxon>Acetobacterales</taxon>
        <taxon>Acetobacteraceae</taxon>
        <taxon>Bombella</taxon>
    </lineage>
</organism>
<dbReference type="Gene3D" id="3.20.20.70">
    <property type="entry name" value="Aldolase class I"/>
    <property type="match status" value="1"/>
</dbReference>
<dbReference type="UniPathway" id="UPA00035">
    <property type="reaction ID" value="UER00044"/>
</dbReference>
<dbReference type="InterPro" id="IPR002028">
    <property type="entry name" value="Trp_synthase_suA"/>
</dbReference>
<dbReference type="FunFam" id="3.20.20.70:FF:000037">
    <property type="entry name" value="Tryptophan synthase alpha chain"/>
    <property type="match status" value="1"/>
</dbReference>
<dbReference type="Pfam" id="PF00290">
    <property type="entry name" value="Trp_syntA"/>
    <property type="match status" value="1"/>
</dbReference>
<evidence type="ECO:0000256" key="1">
    <source>
        <dbReference type="ARBA" id="ARBA00003365"/>
    </source>
</evidence>
<evidence type="ECO:0000313" key="12">
    <source>
        <dbReference type="Proteomes" id="UP000200980"/>
    </source>
</evidence>
<dbReference type="GO" id="GO:0005829">
    <property type="term" value="C:cytosol"/>
    <property type="evidence" value="ECO:0007669"/>
    <property type="project" value="TreeGrafter"/>
</dbReference>
<name>A0A1S8GNT3_9PROT</name>
<dbReference type="Proteomes" id="UP000200980">
    <property type="component" value="Unassembled WGS sequence"/>
</dbReference>
<keyword evidence="6 9" id="KW-0057">Aromatic amino acid biosynthesis</keyword>
<dbReference type="HAMAP" id="MF_00131">
    <property type="entry name" value="Trp_synth_alpha"/>
    <property type="match status" value="1"/>
</dbReference>
<feature type="active site" description="Proton acceptor" evidence="9">
    <location>
        <position position="49"/>
    </location>
</feature>
<proteinExistence type="inferred from homology"/>
<sequence length="271" mass="29090">MSRIKACFDRLKKEGRGALLPYLEAFDPDRETSLALLRQMPEAGADLIEVGVPFSDPSADGPTIQLAARRGLKAGATLKGTLELIGEFRKGNDHTPIILMGYYNPIDRYGVERFCQDARSAGVDGLIVVDLPPEESEELAPYAKAAGLDIITLTAPTTPDDRLKTILKDASGFVYYVSITGITGTRSATEDQLKAAMTRLKAATDLPVVTGFGISTPEQARIASRISDGAVVASAIIKEMAATYDEHGHATDRSIPTALEKIRSLAKAVRD</sequence>
<evidence type="ECO:0000256" key="9">
    <source>
        <dbReference type="HAMAP-Rule" id="MF_00131"/>
    </source>
</evidence>
<accession>A0A1S8GNT3</accession>
<comment type="pathway">
    <text evidence="2 9">Amino-acid biosynthesis; L-tryptophan biosynthesis; L-tryptophan from chorismate: step 5/5.</text>
</comment>
<dbReference type="InterPro" id="IPR011060">
    <property type="entry name" value="RibuloseP-bd_barrel"/>
</dbReference>
<feature type="active site" description="Proton acceptor" evidence="9">
    <location>
        <position position="60"/>
    </location>
</feature>
<evidence type="ECO:0000256" key="4">
    <source>
        <dbReference type="ARBA" id="ARBA00022605"/>
    </source>
</evidence>
<evidence type="ECO:0000256" key="10">
    <source>
        <dbReference type="RuleBase" id="RU003662"/>
    </source>
</evidence>
<dbReference type="InterPro" id="IPR013785">
    <property type="entry name" value="Aldolase_TIM"/>
</dbReference>
<dbReference type="NCBIfam" id="TIGR00262">
    <property type="entry name" value="trpA"/>
    <property type="match status" value="1"/>
</dbReference>
<evidence type="ECO:0000256" key="5">
    <source>
        <dbReference type="ARBA" id="ARBA00022822"/>
    </source>
</evidence>
<dbReference type="EC" id="4.2.1.20" evidence="9"/>
<reference evidence="11 12" key="1">
    <citation type="journal article" date="2016" name="PLoS ONE">
        <title>Whole-Genome Sequence Analysis of Bombella intestini LMG 28161T, a Novel Acetic Acid Bacterium Isolated from the Crop of a Red-Tailed Bumble Bee, Bombus lapidarius.</title>
        <authorList>
            <person name="Li L."/>
            <person name="Illeghems K."/>
            <person name="Van Kerrebroeck S."/>
            <person name="Borremans W."/>
            <person name="Cleenwerck I."/>
            <person name="Smagghe G."/>
            <person name="De Vuyst L."/>
            <person name="Vandamme P."/>
        </authorList>
    </citation>
    <scope>NUCLEOTIDE SEQUENCE [LARGE SCALE GENOMIC DNA]</scope>
    <source>
        <strain evidence="11 12">R-52487</strain>
    </source>
</reference>
<dbReference type="STRING" id="1539051.AL01_08350"/>
<dbReference type="PANTHER" id="PTHR43406">
    <property type="entry name" value="TRYPTOPHAN SYNTHASE, ALPHA CHAIN"/>
    <property type="match status" value="1"/>
</dbReference>
<keyword evidence="5 9" id="KW-0822">Tryptophan biosynthesis</keyword>
<keyword evidence="12" id="KW-1185">Reference proteome</keyword>
<keyword evidence="4 9" id="KW-0028">Amino-acid biosynthesis</keyword>
<gene>
    <name evidence="9 11" type="primary">trpA</name>
    <name evidence="11" type="ORF">AL01_08350</name>
</gene>
<dbReference type="PANTHER" id="PTHR43406:SF1">
    <property type="entry name" value="TRYPTOPHAN SYNTHASE ALPHA CHAIN, CHLOROPLASTIC"/>
    <property type="match status" value="1"/>
</dbReference>
<comment type="similarity">
    <text evidence="9 10">Belongs to the TrpA family.</text>
</comment>
<dbReference type="GO" id="GO:0004834">
    <property type="term" value="F:tryptophan synthase activity"/>
    <property type="evidence" value="ECO:0007669"/>
    <property type="project" value="UniProtKB-UniRule"/>
</dbReference>
<dbReference type="OrthoDB" id="9804578at2"/>
<evidence type="ECO:0000313" key="11">
    <source>
        <dbReference type="EMBL" id="OOL17332.1"/>
    </source>
</evidence>
<comment type="catalytic activity">
    <reaction evidence="8 9">
        <text>(1S,2R)-1-C-(indol-3-yl)glycerol 3-phosphate + L-serine = D-glyceraldehyde 3-phosphate + L-tryptophan + H2O</text>
        <dbReference type="Rhea" id="RHEA:10532"/>
        <dbReference type="ChEBI" id="CHEBI:15377"/>
        <dbReference type="ChEBI" id="CHEBI:33384"/>
        <dbReference type="ChEBI" id="CHEBI:57912"/>
        <dbReference type="ChEBI" id="CHEBI:58866"/>
        <dbReference type="ChEBI" id="CHEBI:59776"/>
        <dbReference type="EC" id="4.2.1.20"/>
    </reaction>
</comment>
<dbReference type="CDD" id="cd04724">
    <property type="entry name" value="Tryptophan_synthase_alpha"/>
    <property type="match status" value="1"/>
</dbReference>